<keyword evidence="1" id="KW-1133">Transmembrane helix</keyword>
<comment type="caution">
    <text evidence="2">The sequence shown here is derived from an EMBL/GenBank/DDBJ whole genome shotgun (WGS) entry which is preliminary data.</text>
</comment>
<proteinExistence type="predicted"/>
<evidence type="ECO:0008006" key="4">
    <source>
        <dbReference type="Google" id="ProtNLM"/>
    </source>
</evidence>
<sequence>MAIYSKGVVVFGVGILVVISFCCMKTIEADDGIERIDDPGVTLHAIRREDPPVGCNSHSDAGQECSGEDDKLGLYSDVDDTFKVVKNVAVDDKFQQGSSIDDVDDSPDILHNNVDVLGH</sequence>
<dbReference type="EMBL" id="CAXHTB010000011">
    <property type="protein sequence ID" value="CAL0315792.1"/>
    <property type="molecule type" value="Genomic_DNA"/>
</dbReference>
<organism evidence="2 3">
    <name type="scientific">Lupinus luteus</name>
    <name type="common">European yellow lupine</name>
    <dbReference type="NCBI Taxonomy" id="3873"/>
    <lineage>
        <taxon>Eukaryota</taxon>
        <taxon>Viridiplantae</taxon>
        <taxon>Streptophyta</taxon>
        <taxon>Embryophyta</taxon>
        <taxon>Tracheophyta</taxon>
        <taxon>Spermatophyta</taxon>
        <taxon>Magnoliopsida</taxon>
        <taxon>eudicotyledons</taxon>
        <taxon>Gunneridae</taxon>
        <taxon>Pentapetalae</taxon>
        <taxon>rosids</taxon>
        <taxon>fabids</taxon>
        <taxon>Fabales</taxon>
        <taxon>Fabaceae</taxon>
        <taxon>Papilionoideae</taxon>
        <taxon>50 kb inversion clade</taxon>
        <taxon>genistoids sensu lato</taxon>
        <taxon>core genistoids</taxon>
        <taxon>Genisteae</taxon>
        <taxon>Lupinus</taxon>
    </lineage>
</organism>
<reference evidence="2 3" key="1">
    <citation type="submission" date="2024-03" db="EMBL/GenBank/DDBJ databases">
        <authorList>
            <person name="Martinez-Hernandez J."/>
        </authorList>
    </citation>
    <scope>NUCLEOTIDE SEQUENCE [LARGE SCALE GENOMIC DNA]</scope>
</reference>
<evidence type="ECO:0000313" key="3">
    <source>
        <dbReference type="Proteomes" id="UP001497480"/>
    </source>
</evidence>
<dbReference type="AlphaFoldDB" id="A0AAV1X442"/>
<keyword evidence="3" id="KW-1185">Reference proteome</keyword>
<protein>
    <recommendedName>
        <fullName evidence="4">Transmembrane protein</fullName>
    </recommendedName>
</protein>
<name>A0AAV1X442_LUPLU</name>
<gene>
    <name evidence="2" type="ORF">LLUT_LOCUS16852</name>
</gene>
<accession>A0AAV1X442</accession>
<keyword evidence="1" id="KW-0472">Membrane</keyword>
<feature type="transmembrane region" description="Helical" evidence="1">
    <location>
        <begin position="7"/>
        <end position="27"/>
    </location>
</feature>
<evidence type="ECO:0000256" key="1">
    <source>
        <dbReference type="SAM" id="Phobius"/>
    </source>
</evidence>
<dbReference type="Proteomes" id="UP001497480">
    <property type="component" value="Unassembled WGS sequence"/>
</dbReference>
<keyword evidence="1" id="KW-0812">Transmembrane</keyword>
<evidence type="ECO:0000313" key="2">
    <source>
        <dbReference type="EMBL" id="CAL0315792.1"/>
    </source>
</evidence>